<evidence type="ECO:0000256" key="5">
    <source>
        <dbReference type="ARBA" id="ARBA00023242"/>
    </source>
</evidence>
<feature type="compositionally biased region" description="Polar residues" evidence="7">
    <location>
        <begin position="261"/>
        <end position="274"/>
    </location>
</feature>
<dbReference type="PROSITE" id="PS50888">
    <property type="entry name" value="BHLH"/>
    <property type="match status" value="1"/>
</dbReference>
<keyword evidence="10" id="KW-1185">Reference proteome</keyword>
<evidence type="ECO:0000259" key="8">
    <source>
        <dbReference type="PROSITE" id="PS50888"/>
    </source>
</evidence>
<dbReference type="OrthoDB" id="5778525at2759"/>
<keyword evidence="4" id="KW-0804">Transcription</keyword>
<dbReference type="InterPro" id="IPR011598">
    <property type="entry name" value="bHLH_dom"/>
</dbReference>
<feature type="region of interest" description="Disordered" evidence="7">
    <location>
        <begin position="240"/>
        <end position="274"/>
    </location>
</feature>
<comment type="subcellular location">
    <subcellularLocation>
        <location evidence="1">Nucleus</location>
    </subcellularLocation>
</comment>
<keyword evidence="6" id="KW-0175">Coiled coil</keyword>
<feature type="compositionally biased region" description="Low complexity" evidence="7">
    <location>
        <begin position="102"/>
        <end position="117"/>
    </location>
</feature>
<comment type="caution">
    <text evidence="9">The sequence shown here is derived from an EMBL/GenBank/DDBJ whole genome shotgun (WGS) entry which is preliminary data.</text>
</comment>
<dbReference type="Gene3D" id="4.10.280.10">
    <property type="entry name" value="Helix-loop-helix DNA-binding domain"/>
    <property type="match status" value="1"/>
</dbReference>
<evidence type="ECO:0000256" key="6">
    <source>
        <dbReference type="SAM" id="Coils"/>
    </source>
</evidence>
<keyword evidence="3" id="KW-0238">DNA-binding</keyword>
<dbReference type="SMART" id="SM00353">
    <property type="entry name" value="HLH"/>
    <property type="match status" value="1"/>
</dbReference>
<dbReference type="GO" id="GO:0046983">
    <property type="term" value="F:protein dimerization activity"/>
    <property type="evidence" value="ECO:0007669"/>
    <property type="project" value="InterPro"/>
</dbReference>
<dbReference type="Proteomes" id="UP000027586">
    <property type="component" value="Unassembled WGS sequence"/>
</dbReference>
<proteinExistence type="predicted"/>
<dbReference type="GO" id="GO:0005634">
    <property type="term" value="C:nucleus"/>
    <property type="evidence" value="ECO:0007669"/>
    <property type="project" value="UniProtKB-SubCell"/>
</dbReference>
<sequence>MMDEAYDPKHKASSVTSTTSTSTNGTAPSLFSGTSSVGGGDLDDFGAIEALDPTASLSIPADEDYFFLTKQDEQCIQPPAKDILDKFFDMQSLEMPPPAPQQPSAQTQSSSSTSSSSPPAPPAAPQQHEELPSRKRRTSVISQDSNTNVELPQDKRIRDLLTDEERRANHIASEQKRRNTIRTGFKELTDIIPTLKNINNSKSTILFKAVEYVRHLEKRNRGLRDKLASLQLRLEVESRFGRRHQQQTTATTTGNNHRQHYSTTPSANNETSASSCQLAPETLAALMAHKKQQRQLELLQEQLRMQQELLAKHNIAYPTSASHINIPSSSSHHNTFSTPFASPRRHSTLPTTAATTQHGGFHRLYGATNAPSLNIPADEEFNTEHKRREQLLSCHRNYKASRSTSLT</sequence>
<feature type="compositionally biased region" description="Basic and acidic residues" evidence="7">
    <location>
        <begin position="1"/>
        <end position="10"/>
    </location>
</feature>
<evidence type="ECO:0000256" key="2">
    <source>
        <dbReference type="ARBA" id="ARBA00023015"/>
    </source>
</evidence>
<evidence type="ECO:0000256" key="4">
    <source>
        <dbReference type="ARBA" id="ARBA00023163"/>
    </source>
</evidence>
<dbReference type="InterPro" id="IPR052207">
    <property type="entry name" value="Max-like/E-box_TFs"/>
</dbReference>
<evidence type="ECO:0000256" key="7">
    <source>
        <dbReference type="SAM" id="MobiDB-lite"/>
    </source>
</evidence>
<feature type="domain" description="BHLH" evidence="8">
    <location>
        <begin position="165"/>
        <end position="216"/>
    </location>
</feature>
<feature type="compositionally biased region" description="Polar residues" evidence="7">
    <location>
        <begin position="24"/>
        <end position="35"/>
    </location>
</feature>
<dbReference type="Pfam" id="PF00010">
    <property type="entry name" value="HLH"/>
    <property type="match status" value="1"/>
</dbReference>
<dbReference type="SUPFAM" id="SSF47459">
    <property type="entry name" value="HLH, helix-loop-helix DNA-binding domain"/>
    <property type="match status" value="1"/>
</dbReference>
<keyword evidence="5" id="KW-0539">Nucleus</keyword>
<dbReference type="PANTHER" id="PTHR15741">
    <property type="entry name" value="BASIC HELIX-LOOP-HELIX ZIP TRANSCRIPTION FACTOR"/>
    <property type="match status" value="1"/>
</dbReference>
<gene>
    <name evidence="9" type="ORF">LCOR_01960.1</name>
</gene>
<dbReference type="VEuPathDB" id="FungiDB:LCOR_01960.1"/>
<accession>A0A068RJ83</accession>
<keyword evidence="2" id="KW-0805">Transcription regulation</keyword>
<evidence type="ECO:0000256" key="3">
    <source>
        <dbReference type="ARBA" id="ARBA00023125"/>
    </source>
</evidence>
<protein>
    <recommendedName>
        <fullName evidence="8">BHLH domain-containing protein</fullName>
    </recommendedName>
</protein>
<dbReference type="AlphaFoldDB" id="A0A068RJ83"/>
<feature type="region of interest" description="Disordered" evidence="7">
    <location>
        <begin position="1"/>
        <end position="44"/>
    </location>
</feature>
<feature type="compositionally biased region" description="Polar residues" evidence="7">
    <location>
        <begin position="139"/>
        <end position="150"/>
    </location>
</feature>
<dbReference type="InterPro" id="IPR036638">
    <property type="entry name" value="HLH_DNA-bd_sf"/>
</dbReference>
<dbReference type="GO" id="GO:0000981">
    <property type="term" value="F:DNA-binding transcription factor activity, RNA polymerase II-specific"/>
    <property type="evidence" value="ECO:0007669"/>
    <property type="project" value="TreeGrafter"/>
</dbReference>
<dbReference type="STRING" id="1263082.A0A068RJ83"/>
<evidence type="ECO:0000313" key="9">
    <source>
        <dbReference type="EMBL" id="CDH50243.1"/>
    </source>
</evidence>
<feature type="coiled-coil region" evidence="6">
    <location>
        <begin position="289"/>
        <end position="316"/>
    </location>
</feature>
<evidence type="ECO:0000256" key="1">
    <source>
        <dbReference type="ARBA" id="ARBA00004123"/>
    </source>
</evidence>
<name>A0A068RJ83_9FUNG</name>
<feature type="compositionally biased region" description="Low complexity" evidence="7">
    <location>
        <begin position="13"/>
        <end position="23"/>
    </location>
</feature>
<organism evidence="9 10">
    <name type="scientific">Lichtheimia corymbifera JMRC:FSU:9682</name>
    <dbReference type="NCBI Taxonomy" id="1263082"/>
    <lineage>
        <taxon>Eukaryota</taxon>
        <taxon>Fungi</taxon>
        <taxon>Fungi incertae sedis</taxon>
        <taxon>Mucoromycota</taxon>
        <taxon>Mucoromycotina</taxon>
        <taxon>Mucoromycetes</taxon>
        <taxon>Mucorales</taxon>
        <taxon>Lichtheimiaceae</taxon>
        <taxon>Lichtheimia</taxon>
    </lineage>
</organism>
<feature type="region of interest" description="Disordered" evidence="7">
    <location>
        <begin position="92"/>
        <end position="158"/>
    </location>
</feature>
<evidence type="ECO:0000313" key="10">
    <source>
        <dbReference type="Proteomes" id="UP000027586"/>
    </source>
</evidence>
<dbReference type="PANTHER" id="PTHR15741:SF27">
    <property type="entry name" value="TRANSCRIPTION FACTOR AP-4"/>
    <property type="match status" value="1"/>
</dbReference>
<reference evidence="9" key="1">
    <citation type="submission" date="2013-08" db="EMBL/GenBank/DDBJ databases">
        <title>Gene expansion shapes genome architecture in the human pathogen Lichtheimia corymbifera: an evolutionary genomics analysis in the ancient terrestrial Mucorales (Mucoromycotina).</title>
        <authorList>
            <person name="Schwartze V.U."/>
            <person name="Winter S."/>
            <person name="Shelest E."/>
            <person name="Marcet-Houben M."/>
            <person name="Horn F."/>
            <person name="Wehner S."/>
            <person name="Hoffmann K."/>
            <person name="Riege K."/>
            <person name="Sammeth M."/>
            <person name="Nowrousian M."/>
            <person name="Valiante V."/>
            <person name="Linde J."/>
            <person name="Jacobsen I.D."/>
            <person name="Marz M."/>
            <person name="Brakhage A.A."/>
            <person name="Gabaldon T."/>
            <person name="Bocker S."/>
            <person name="Voigt K."/>
        </authorList>
    </citation>
    <scope>NUCLEOTIDE SEQUENCE [LARGE SCALE GENOMIC DNA]</scope>
    <source>
        <strain evidence="9">FSU 9682</strain>
    </source>
</reference>
<dbReference type="EMBL" id="CBTN010000006">
    <property type="protein sequence ID" value="CDH50243.1"/>
    <property type="molecule type" value="Genomic_DNA"/>
</dbReference>
<dbReference type="GO" id="GO:0000978">
    <property type="term" value="F:RNA polymerase II cis-regulatory region sequence-specific DNA binding"/>
    <property type="evidence" value="ECO:0007669"/>
    <property type="project" value="TreeGrafter"/>
</dbReference>
<feature type="region of interest" description="Disordered" evidence="7">
    <location>
        <begin position="326"/>
        <end position="347"/>
    </location>
</feature>